<feature type="domain" description="Jacalin-type lectin" evidence="3">
    <location>
        <begin position="123"/>
        <end position="273"/>
    </location>
</feature>
<dbReference type="InterPro" id="IPR033734">
    <property type="entry name" value="Jacalin-like_lectin_dom_plant"/>
</dbReference>
<keyword evidence="2" id="KW-0430">Lectin</keyword>
<evidence type="ECO:0000256" key="2">
    <source>
        <dbReference type="ARBA" id="ARBA00022734"/>
    </source>
</evidence>
<sequence length="273" mass="29815">MAGVESSKVAGFIQVGKWGRQSGDPQNEWSFELEKDHKLVKITVDHGDVIYSLMFTTKYRDALHNSDKFGGWNGGDTVSEVLFDEDEEIVEVGGSVGSLVGFYGLAGYYIDAIGVYLKAYEEIIRVGTWGKNEPGTPQNVWSFQLEKKHHLKKITIDHGDLIYSLIFTTQCGDSTHTTAKFGGWNGGETVSEVIFEADEEITGISGTSALSRGSVPDLPIISSISFITNKKTHGPFGNVRGTPFPVPWDGGSFVGFYGLAGYYLDCIGVYLKA</sequence>
<dbReference type="PROSITE" id="PS51752">
    <property type="entry name" value="JACALIN_LECTIN"/>
    <property type="match status" value="1"/>
</dbReference>
<dbReference type="Proteomes" id="UP001157418">
    <property type="component" value="Unassembled WGS sequence"/>
</dbReference>
<evidence type="ECO:0000259" key="3">
    <source>
        <dbReference type="PROSITE" id="PS51752"/>
    </source>
</evidence>
<protein>
    <recommendedName>
        <fullName evidence="3">Jacalin-type lectin domain-containing protein</fullName>
    </recommendedName>
</protein>
<evidence type="ECO:0000313" key="4">
    <source>
        <dbReference type="EMBL" id="CAH1433028.1"/>
    </source>
</evidence>
<evidence type="ECO:0000313" key="5">
    <source>
        <dbReference type="Proteomes" id="UP001157418"/>
    </source>
</evidence>
<dbReference type="SMART" id="SM00915">
    <property type="entry name" value="Jacalin"/>
    <property type="match status" value="1"/>
</dbReference>
<accession>A0AAU9MY87</accession>
<comment type="similarity">
    <text evidence="1">Belongs to the jacalin lectin family.</text>
</comment>
<dbReference type="PANTHER" id="PTHR46506">
    <property type="entry name" value="OS05G0143600 PROTEIN"/>
    <property type="match status" value="1"/>
</dbReference>
<organism evidence="4 5">
    <name type="scientific">Lactuca virosa</name>
    <dbReference type="NCBI Taxonomy" id="75947"/>
    <lineage>
        <taxon>Eukaryota</taxon>
        <taxon>Viridiplantae</taxon>
        <taxon>Streptophyta</taxon>
        <taxon>Embryophyta</taxon>
        <taxon>Tracheophyta</taxon>
        <taxon>Spermatophyta</taxon>
        <taxon>Magnoliopsida</taxon>
        <taxon>eudicotyledons</taxon>
        <taxon>Gunneridae</taxon>
        <taxon>Pentapetalae</taxon>
        <taxon>asterids</taxon>
        <taxon>campanulids</taxon>
        <taxon>Asterales</taxon>
        <taxon>Asteraceae</taxon>
        <taxon>Cichorioideae</taxon>
        <taxon>Cichorieae</taxon>
        <taxon>Lactucinae</taxon>
        <taxon>Lactuca</taxon>
    </lineage>
</organism>
<keyword evidence="5" id="KW-1185">Reference proteome</keyword>
<dbReference type="InterPro" id="IPR001229">
    <property type="entry name" value="Jacalin-like_lectin_dom"/>
</dbReference>
<dbReference type="InterPro" id="IPR036404">
    <property type="entry name" value="Jacalin-like_lectin_dom_sf"/>
</dbReference>
<dbReference type="EMBL" id="CAKMRJ010003334">
    <property type="protein sequence ID" value="CAH1433028.1"/>
    <property type="molecule type" value="Genomic_DNA"/>
</dbReference>
<name>A0AAU9MY87_9ASTR</name>
<dbReference type="SUPFAM" id="SSF51101">
    <property type="entry name" value="Mannose-binding lectins"/>
    <property type="match status" value="2"/>
</dbReference>
<dbReference type="Pfam" id="PF01419">
    <property type="entry name" value="Jacalin"/>
    <property type="match status" value="2"/>
</dbReference>
<comment type="caution">
    <text evidence="4">The sequence shown here is derived from an EMBL/GenBank/DDBJ whole genome shotgun (WGS) entry which is preliminary data.</text>
</comment>
<dbReference type="AlphaFoldDB" id="A0AAU9MY87"/>
<evidence type="ECO:0000256" key="1">
    <source>
        <dbReference type="ARBA" id="ARBA00006568"/>
    </source>
</evidence>
<reference evidence="4 5" key="1">
    <citation type="submission" date="2022-01" db="EMBL/GenBank/DDBJ databases">
        <authorList>
            <person name="Xiong W."/>
            <person name="Schranz E."/>
        </authorList>
    </citation>
    <scope>NUCLEOTIDE SEQUENCE [LARGE SCALE GENOMIC DNA]</scope>
</reference>
<proteinExistence type="inferred from homology"/>
<dbReference type="CDD" id="cd09612">
    <property type="entry name" value="Jacalin"/>
    <property type="match status" value="1"/>
</dbReference>
<dbReference type="Gene3D" id="2.100.10.30">
    <property type="entry name" value="Jacalin-like lectin domain"/>
    <property type="match status" value="2"/>
</dbReference>
<gene>
    <name evidence="4" type="ORF">LVIROSA_LOCUS19640</name>
</gene>
<dbReference type="GO" id="GO:0030246">
    <property type="term" value="F:carbohydrate binding"/>
    <property type="evidence" value="ECO:0007669"/>
    <property type="project" value="UniProtKB-KW"/>
</dbReference>